<dbReference type="AlphaFoldDB" id="A0A372G098"/>
<evidence type="ECO:0000313" key="2">
    <source>
        <dbReference type="EMBL" id="RFS46491.1"/>
    </source>
</evidence>
<keyword evidence="3" id="KW-1185">Reference proteome</keyword>
<evidence type="ECO:0000256" key="1">
    <source>
        <dbReference type="SAM" id="SignalP"/>
    </source>
</evidence>
<feature type="chain" id="PRO_5016712624" evidence="1">
    <location>
        <begin position="35"/>
        <end position="245"/>
    </location>
</feature>
<protein>
    <submittedName>
        <fullName evidence="2">DUF3224 family protein</fullName>
    </submittedName>
</protein>
<reference evidence="2 3" key="1">
    <citation type="submission" date="2018-08" db="EMBL/GenBank/DDBJ databases">
        <title>Verrucosispora craniellae sp. nov., isolated from a marine sponge in the South China Sea.</title>
        <authorList>
            <person name="Li L."/>
            <person name="Lin H.W."/>
        </authorList>
    </citation>
    <scope>NUCLEOTIDE SEQUENCE [LARGE SCALE GENOMIC DNA]</scope>
    <source>
        <strain evidence="2 3">LHW63014</strain>
    </source>
</reference>
<name>A0A372G098_9ACTN</name>
<accession>A0A372G098</accession>
<dbReference type="SUPFAM" id="SSF159238">
    <property type="entry name" value="SO1590-like"/>
    <property type="match status" value="1"/>
</dbReference>
<dbReference type="Proteomes" id="UP000262621">
    <property type="component" value="Unassembled WGS sequence"/>
</dbReference>
<dbReference type="Pfam" id="PF11528">
    <property type="entry name" value="DUF3224"/>
    <property type="match status" value="1"/>
</dbReference>
<organism evidence="2 3">
    <name type="scientific">Micromonospora craniellae</name>
    <dbReference type="NCBI Taxonomy" id="2294034"/>
    <lineage>
        <taxon>Bacteria</taxon>
        <taxon>Bacillati</taxon>
        <taxon>Actinomycetota</taxon>
        <taxon>Actinomycetes</taxon>
        <taxon>Micromonosporales</taxon>
        <taxon>Micromonosporaceae</taxon>
        <taxon>Micromonospora</taxon>
    </lineage>
</organism>
<dbReference type="EMBL" id="QVFU01000008">
    <property type="protein sequence ID" value="RFS46491.1"/>
    <property type="molecule type" value="Genomic_DNA"/>
</dbReference>
<dbReference type="Gene3D" id="2.40.350.10">
    <property type="entry name" value="SO1590-like"/>
    <property type="match status" value="1"/>
</dbReference>
<evidence type="ECO:0000313" key="3">
    <source>
        <dbReference type="Proteomes" id="UP000262621"/>
    </source>
</evidence>
<proteinExistence type="predicted"/>
<sequence>MSEFRTRSPWRRRISVSAVLAAGAAVLLVSPAAAIVPQAAAPAARTADTARVATSSVPPVLQLRFADGGATSSEAARSTSAAARERLVRPVPTVPPGSPGAYKVVTGDLYPRHVAFEPVKVTPAGHSVWRVMYGMKYVGGLVGETEDIEFQILDREGNGSIDSAGAFAGTLDGLEGGFIFESEGKQSADGTFTMNFDITPGTGYGKLTGVTGSFTVVATRAHCDPRDTPETCETLVSYTLAYRLP</sequence>
<gene>
    <name evidence="2" type="ORF">D0Q02_10300</name>
</gene>
<keyword evidence="1" id="KW-0732">Signal</keyword>
<dbReference type="InterPro" id="IPR023159">
    <property type="entry name" value="SO1590-like_sf"/>
</dbReference>
<feature type="signal peptide" evidence="1">
    <location>
        <begin position="1"/>
        <end position="34"/>
    </location>
</feature>
<dbReference type="InterPro" id="IPR021607">
    <property type="entry name" value="DUF3224"/>
</dbReference>
<comment type="caution">
    <text evidence="2">The sequence shown here is derived from an EMBL/GenBank/DDBJ whole genome shotgun (WGS) entry which is preliminary data.</text>
</comment>